<dbReference type="EC" id="2.4.1.256" evidence="4"/>
<evidence type="ECO:0000256" key="1">
    <source>
        <dbReference type="ARBA" id="ARBA00004477"/>
    </source>
</evidence>
<accession>A0A9P4MCX4</accession>
<evidence type="ECO:0000313" key="16">
    <source>
        <dbReference type="EMBL" id="KAF2101094.1"/>
    </source>
</evidence>
<dbReference type="InterPro" id="IPR016900">
    <property type="entry name" value="Alg10"/>
</dbReference>
<comment type="similarity">
    <text evidence="3">Belongs to the ALG10 glucosyltransferase family.</text>
</comment>
<comment type="catalytic activity">
    <reaction evidence="14">
        <text>an alpha-D-Glc-(1-&gt;3)-alpha-D-Glc-(1-&gt;3)-alpha-D-Man-(1-&gt;2)-alpha-D-Man-(1-&gt;2)-alpha-D-Man-(1-&gt;3)-[alpha-D-Man-(1-&gt;2)-alpha-D-Man-(1-&gt;3)-[alpha-D-Man-(1-&gt;2)-alpha-D-Man-(1-&gt;6)]-alpha-D-Man-(1-&gt;6)]-beta-D-Man-(1-&gt;4)-beta-D-GlcNAc-(1-&gt;4)-alpha-D-GlcNAc-diphospho-di-trans,poly-cis-dolichol + a di-trans,poly-cis-dolichyl beta-D-glucosyl phosphate = a alpha-D-Glc-(1-&gt;2)-alpha-D-Glc-(1-&gt;3)-alpha-D-Glc-(1-&gt;3)-alpha-D-Man-(1-&gt;2)-alpha-D-Man-(1-&gt;2)-alpha-D-Man-(1-&gt;3)-[alpha-D-Man-(1-&gt;2)-alpha-D-Man-(1-&gt;3)-[alpha-D-Man-(1-&gt;2)-alpha-D-Man-(1-&gt;6)]-alpha-D-Man-(1-&gt;6)]-beta-D-Man-(1-&gt;4)-beta-D-GlcNAc-(1-&gt;4)-alpha-D-GlcNAc-diphospho-di-trans,poly-cis-dolichol + a di-trans,poly-cis-dolichyl phosphate + H(+)</text>
        <dbReference type="Rhea" id="RHEA:29543"/>
        <dbReference type="Rhea" id="RHEA-COMP:19498"/>
        <dbReference type="Rhea" id="RHEA-COMP:19502"/>
        <dbReference type="Rhea" id="RHEA-COMP:19512"/>
        <dbReference type="Rhea" id="RHEA-COMP:19522"/>
        <dbReference type="ChEBI" id="CHEBI:15378"/>
        <dbReference type="ChEBI" id="CHEBI:57525"/>
        <dbReference type="ChEBI" id="CHEBI:57683"/>
        <dbReference type="ChEBI" id="CHEBI:132522"/>
        <dbReference type="ChEBI" id="CHEBI:132523"/>
        <dbReference type="EC" id="2.4.1.256"/>
    </reaction>
    <physiologicalReaction direction="left-to-right" evidence="14">
        <dbReference type="Rhea" id="RHEA:29544"/>
    </physiologicalReaction>
</comment>
<comment type="subcellular location">
    <subcellularLocation>
        <location evidence="1">Endoplasmic reticulum membrane</location>
        <topology evidence="1">Multi-pass membrane protein</topology>
    </subcellularLocation>
</comment>
<keyword evidence="7" id="KW-0808">Transferase</keyword>
<feature type="transmembrane region" description="Helical" evidence="15">
    <location>
        <begin position="399"/>
        <end position="420"/>
    </location>
</feature>
<evidence type="ECO:0000313" key="17">
    <source>
        <dbReference type="Proteomes" id="UP000799772"/>
    </source>
</evidence>
<dbReference type="GO" id="GO:0106073">
    <property type="term" value="F:dolichyl pyrophosphate Glc2Man9GlcNAc2 alpha-1,2-glucosyltransferase activity"/>
    <property type="evidence" value="ECO:0007669"/>
    <property type="project" value="UniProtKB-EC"/>
</dbReference>
<dbReference type="PANTHER" id="PTHR12989:SF10">
    <property type="entry name" value="DOL-P-GLC:GLC(2)MAN(9)GLCNAC(2)-PP-DOL ALPHA-1,2-GLUCOSYLTRANSFERASE-RELATED"/>
    <property type="match status" value="1"/>
</dbReference>
<evidence type="ECO:0000256" key="11">
    <source>
        <dbReference type="ARBA" id="ARBA00023136"/>
    </source>
</evidence>
<feature type="transmembrane region" description="Helical" evidence="15">
    <location>
        <begin position="311"/>
        <end position="335"/>
    </location>
</feature>
<keyword evidence="10 15" id="KW-1133">Transmembrane helix</keyword>
<dbReference type="AlphaFoldDB" id="A0A9P4MCX4"/>
<name>A0A9P4MCX4_9PEZI</name>
<protein>
    <recommendedName>
        <fullName evidence="5">Dol-P-Glc:Glc(2)Man(9)GlcNAc(2)-PP-Dol alpha-1,2-glucosyltransferase</fullName>
        <ecNumber evidence="4">2.4.1.256</ecNumber>
    </recommendedName>
    <alternativeName>
        <fullName evidence="12">Asparagine-linked glycosylation protein 10</fullName>
    </alternativeName>
</protein>
<comment type="caution">
    <text evidence="16">The sequence shown here is derived from an EMBL/GenBank/DDBJ whole genome shotgun (WGS) entry which is preliminary data.</text>
</comment>
<evidence type="ECO:0000256" key="3">
    <source>
        <dbReference type="ARBA" id="ARBA00010600"/>
    </source>
</evidence>
<feature type="transmembrane region" description="Helical" evidence="15">
    <location>
        <begin position="271"/>
        <end position="291"/>
    </location>
</feature>
<keyword evidence="8 15" id="KW-0812">Transmembrane</keyword>
<dbReference type="Proteomes" id="UP000799772">
    <property type="component" value="Unassembled WGS sequence"/>
</dbReference>
<keyword evidence="9" id="KW-0256">Endoplasmic reticulum</keyword>
<gene>
    <name evidence="16" type="ORF">NA57DRAFT_37047</name>
</gene>
<feature type="transmembrane region" description="Helical" evidence="15">
    <location>
        <begin position="355"/>
        <end position="379"/>
    </location>
</feature>
<evidence type="ECO:0000256" key="9">
    <source>
        <dbReference type="ARBA" id="ARBA00022824"/>
    </source>
</evidence>
<comment type="pathway">
    <text evidence="2">Protein modification; protein glycosylation.</text>
</comment>
<dbReference type="GO" id="GO:0006488">
    <property type="term" value="P:dolichol-linked oligosaccharide biosynthetic process"/>
    <property type="evidence" value="ECO:0007669"/>
    <property type="project" value="InterPro"/>
</dbReference>
<dbReference type="PANTHER" id="PTHR12989">
    <property type="entry name" value="ALPHA-1,2-GLUCOSYLTRANSFERASE ALG10"/>
    <property type="match status" value="1"/>
</dbReference>
<evidence type="ECO:0000256" key="6">
    <source>
        <dbReference type="ARBA" id="ARBA00022676"/>
    </source>
</evidence>
<keyword evidence="6" id="KW-0328">Glycosyltransferase</keyword>
<evidence type="ECO:0000256" key="8">
    <source>
        <dbReference type="ARBA" id="ARBA00022692"/>
    </source>
</evidence>
<dbReference type="Pfam" id="PF04922">
    <property type="entry name" value="DIE2_ALG10"/>
    <property type="match status" value="1"/>
</dbReference>
<evidence type="ECO:0000256" key="13">
    <source>
        <dbReference type="ARBA" id="ARBA00044727"/>
    </source>
</evidence>
<dbReference type="EMBL" id="ML978124">
    <property type="protein sequence ID" value="KAF2101094.1"/>
    <property type="molecule type" value="Genomic_DNA"/>
</dbReference>
<dbReference type="GO" id="GO:0005789">
    <property type="term" value="C:endoplasmic reticulum membrane"/>
    <property type="evidence" value="ECO:0007669"/>
    <property type="project" value="UniProtKB-SubCell"/>
</dbReference>
<feature type="transmembrane region" description="Helical" evidence="15">
    <location>
        <begin position="515"/>
        <end position="534"/>
    </location>
</feature>
<organism evidence="16 17">
    <name type="scientific">Rhizodiscina lignyota</name>
    <dbReference type="NCBI Taxonomy" id="1504668"/>
    <lineage>
        <taxon>Eukaryota</taxon>
        <taxon>Fungi</taxon>
        <taxon>Dikarya</taxon>
        <taxon>Ascomycota</taxon>
        <taxon>Pezizomycotina</taxon>
        <taxon>Dothideomycetes</taxon>
        <taxon>Pleosporomycetidae</taxon>
        <taxon>Aulographales</taxon>
        <taxon>Rhizodiscinaceae</taxon>
        <taxon>Rhizodiscina</taxon>
    </lineage>
</organism>
<evidence type="ECO:0000256" key="2">
    <source>
        <dbReference type="ARBA" id="ARBA00004922"/>
    </source>
</evidence>
<comment type="function">
    <text evidence="13">Dol-P-Glc:Glc(2)Man(9)GlcNAc(2)-PP-Dol alpha-1,2-glucosyltransferase that operates in the biosynthetic pathway of dolichol-linked oligosaccharides, the glycan precursors employed in protein asparagine (N)-glycosylation. The assembly of dolichol-linked oligosaccharides begins on the cytosolic side of the endoplasmic reticulum membrane and finishes in its lumen. The sequential addition of sugars to dolichol pyrophosphate produces dolichol-linked oligosaccharides containing fourteen sugars, including two GlcNAcs, nine mannoses and three glucoses. Once assembled, the oligosaccharide is transferred from the lipid to nascent proteins by oligosaccharyltransferases. In the lumen of the endoplasmic reticulum, adds the third and last glucose residue from dolichyl phosphate glucose (Dol-P-Glc) onto the lipid-linked oligosaccharide intermediate Glc(2)Man(9)GlcNAc(2)-PP-Dol to produce Glc(3)Man(9)GlcNAc(2)-PP-Dol.</text>
</comment>
<reference evidence="16" key="1">
    <citation type="journal article" date="2020" name="Stud. Mycol.">
        <title>101 Dothideomycetes genomes: a test case for predicting lifestyles and emergence of pathogens.</title>
        <authorList>
            <person name="Haridas S."/>
            <person name="Albert R."/>
            <person name="Binder M."/>
            <person name="Bloem J."/>
            <person name="Labutti K."/>
            <person name="Salamov A."/>
            <person name="Andreopoulos B."/>
            <person name="Baker S."/>
            <person name="Barry K."/>
            <person name="Bills G."/>
            <person name="Bluhm B."/>
            <person name="Cannon C."/>
            <person name="Castanera R."/>
            <person name="Culley D."/>
            <person name="Daum C."/>
            <person name="Ezra D."/>
            <person name="Gonzalez J."/>
            <person name="Henrissat B."/>
            <person name="Kuo A."/>
            <person name="Liang C."/>
            <person name="Lipzen A."/>
            <person name="Lutzoni F."/>
            <person name="Magnuson J."/>
            <person name="Mondo S."/>
            <person name="Nolan M."/>
            <person name="Ohm R."/>
            <person name="Pangilinan J."/>
            <person name="Park H.-J."/>
            <person name="Ramirez L."/>
            <person name="Alfaro M."/>
            <person name="Sun H."/>
            <person name="Tritt A."/>
            <person name="Yoshinaga Y."/>
            <person name="Zwiers L.-H."/>
            <person name="Turgeon B."/>
            <person name="Goodwin S."/>
            <person name="Spatafora J."/>
            <person name="Crous P."/>
            <person name="Grigoriev I."/>
        </authorList>
    </citation>
    <scope>NUCLEOTIDE SEQUENCE</scope>
    <source>
        <strain evidence="16">CBS 133067</strain>
    </source>
</reference>
<feature type="transmembrane region" description="Helical" evidence="15">
    <location>
        <begin position="81"/>
        <end position="102"/>
    </location>
</feature>
<proteinExistence type="inferred from homology"/>
<evidence type="ECO:0000256" key="12">
    <source>
        <dbReference type="ARBA" id="ARBA00032069"/>
    </source>
</evidence>
<dbReference type="PIRSF" id="PIRSF028810">
    <property type="entry name" value="Alpha1_2_glucosyltferase_Alg10"/>
    <property type="match status" value="1"/>
</dbReference>
<keyword evidence="11 15" id="KW-0472">Membrane</keyword>
<sequence>MNILVLFPLLFFLCTIFAGYWYKLVSAIVPAPYLDEVFHLRQAQAYCDGKLSQWDPKITTPPGLYVLSIPLRWVGDGCTVYNLRAVNMGLLGAVGIVAHWILELRRANGTTPRNSLTQALNDAHSAFNITLFPLLFFFSGLYYTDIASTLLVLSFYWCYMAESSKAKLFSPSQIAWALCSLTIRQTNIFWVAVFPAGLTVISTLQHSPAGARRRDSESLMQLSSRVLKQAWTEGSVYDPPIIEATLEDYLLTTASIIVATLRNLRRVVPALLQYGFILGIFACFVLWNGGVVLGDKSNHVATIHLPQMLYIWPYFVFFSFPLMLPSALRLALHLLSRAPGLSPRSKEAKTNLPRLCIFAAFSAIAALVIRVNTIVHPFTLADNRHYMFYVFRILLRNGFTKYGAAPTYVLCAYLSINALGGSEASEIPRKEEKCVKKGQDIAKQTATRSDGSCNASFVIVWLASTALSLVTAPLVEPRYFIIPWVVWRLHVPAYRFAATSGRNPTHALQEHDHRLWLETLWFFAINAATGYMFLYRGFSWPQEPGNIQRFMW</sequence>
<feature type="transmembrane region" description="Helical" evidence="15">
    <location>
        <begin position="453"/>
        <end position="475"/>
    </location>
</feature>
<dbReference type="OrthoDB" id="4769at2759"/>
<keyword evidence="17" id="KW-1185">Reference proteome</keyword>
<evidence type="ECO:0000256" key="7">
    <source>
        <dbReference type="ARBA" id="ARBA00022679"/>
    </source>
</evidence>
<evidence type="ECO:0000256" key="5">
    <source>
        <dbReference type="ARBA" id="ARBA00018512"/>
    </source>
</evidence>
<evidence type="ECO:0000256" key="4">
    <source>
        <dbReference type="ARBA" id="ARBA00011967"/>
    </source>
</evidence>
<evidence type="ECO:0000256" key="15">
    <source>
        <dbReference type="SAM" id="Phobius"/>
    </source>
</evidence>
<evidence type="ECO:0000256" key="14">
    <source>
        <dbReference type="ARBA" id="ARBA00048064"/>
    </source>
</evidence>
<evidence type="ECO:0000256" key="10">
    <source>
        <dbReference type="ARBA" id="ARBA00022989"/>
    </source>
</evidence>